<proteinExistence type="predicted"/>
<dbReference type="InterPro" id="IPR010064">
    <property type="entry name" value="HK97-gp10_tail"/>
</dbReference>
<evidence type="ECO:0000313" key="1">
    <source>
        <dbReference type="EMBL" id="QJA65669.1"/>
    </source>
</evidence>
<reference evidence="2" key="1">
    <citation type="submission" date="2020-03" db="EMBL/GenBank/DDBJ databases">
        <title>The deep terrestrial virosphere.</title>
        <authorList>
            <person name="Holmfeldt K."/>
            <person name="Nilsson E."/>
            <person name="Simone D."/>
            <person name="Lopez-Fernandez M."/>
            <person name="Wu X."/>
            <person name="de Brujin I."/>
            <person name="Lundin D."/>
            <person name="Andersson A."/>
            <person name="Bertilsson S."/>
            <person name="Dopson M."/>
        </authorList>
    </citation>
    <scope>NUCLEOTIDE SEQUENCE</scope>
    <source>
        <strain evidence="2">MM415A03015</strain>
        <strain evidence="1">MM415B00382</strain>
    </source>
</reference>
<evidence type="ECO:0000313" key="2">
    <source>
        <dbReference type="EMBL" id="QJA71872.1"/>
    </source>
</evidence>
<organism evidence="2">
    <name type="scientific">viral metagenome</name>
    <dbReference type="NCBI Taxonomy" id="1070528"/>
    <lineage>
        <taxon>unclassified sequences</taxon>
        <taxon>metagenomes</taxon>
        <taxon>organismal metagenomes</taxon>
    </lineage>
</organism>
<name>A0A6M3JS03_9ZZZZ</name>
<sequence length="140" mass="15095">MAASVTWEGMAEFRAALRATPEHLRDEAVGITANTAHTAAQEIVDEYPTVTGNLKDGVKTAQMTTGNYGAGYIVKSTAPHAHLYEFGTQARQTDLGANRGAMPAKHTVIQVAVRRRRQMHDELAAMLRREGFEVTGDAGG</sequence>
<dbReference type="EMBL" id="MT141542">
    <property type="protein sequence ID" value="QJA65669.1"/>
    <property type="molecule type" value="Genomic_DNA"/>
</dbReference>
<dbReference type="EMBL" id="MT141906">
    <property type="protein sequence ID" value="QJA71872.1"/>
    <property type="molecule type" value="Genomic_DNA"/>
</dbReference>
<dbReference type="AlphaFoldDB" id="A0A6M3JS03"/>
<protein>
    <submittedName>
        <fullName evidence="2">Putative tail protein</fullName>
    </submittedName>
</protein>
<accession>A0A6M3JS03</accession>
<dbReference type="Pfam" id="PF04883">
    <property type="entry name" value="HK97-gp10_like"/>
    <property type="match status" value="1"/>
</dbReference>
<gene>
    <name evidence="2" type="ORF">MM415A03015_0009</name>
    <name evidence="1" type="ORF">MM415B00382_0059</name>
</gene>